<evidence type="ECO:0000256" key="3">
    <source>
        <dbReference type="ARBA" id="ARBA00022989"/>
    </source>
</evidence>
<keyword evidence="4 5" id="KW-0472">Membrane</keyword>
<feature type="transmembrane region" description="Helical" evidence="5">
    <location>
        <begin position="36"/>
        <end position="62"/>
    </location>
</feature>
<evidence type="ECO:0000313" key="7">
    <source>
        <dbReference type="EMBL" id="NIH96406.1"/>
    </source>
</evidence>
<feature type="domain" description="Integral membrane bound transporter" evidence="6">
    <location>
        <begin position="319"/>
        <end position="445"/>
    </location>
</feature>
<feature type="transmembrane region" description="Helical" evidence="5">
    <location>
        <begin position="126"/>
        <end position="143"/>
    </location>
</feature>
<dbReference type="AlphaFoldDB" id="A0A7X5U0Z7"/>
<keyword evidence="3 5" id="KW-1133">Transmembrane helix</keyword>
<keyword evidence="2 5" id="KW-0812">Transmembrane</keyword>
<feature type="transmembrane region" description="Helical" evidence="5">
    <location>
        <begin position="149"/>
        <end position="170"/>
    </location>
</feature>
<evidence type="ECO:0000256" key="4">
    <source>
        <dbReference type="ARBA" id="ARBA00023136"/>
    </source>
</evidence>
<comment type="subcellular location">
    <subcellularLocation>
        <location evidence="1">Membrane</location>
        <topology evidence="1">Multi-pass membrane protein</topology>
    </subcellularLocation>
</comment>
<evidence type="ECO:0000313" key="8">
    <source>
        <dbReference type="Proteomes" id="UP000547444"/>
    </source>
</evidence>
<dbReference type="RefSeq" id="WP_167160033.1">
    <property type="nucleotide sequence ID" value="NZ_JAANOW010000001.1"/>
</dbReference>
<dbReference type="Proteomes" id="UP000547444">
    <property type="component" value="Unassembled WGS sequence"/>
</dbReference>
<comment type="caution">
    <text evidence="7">The sequence shown here is derived from an EMBL/GenBank/DDBJ whole genome shotgun (WGS) entry which is preliminary data.</text>
</comment>
<name>A0A7X5U0Z7_9MYCO</name>
<feature type="transmembrane region" description="Helical" evidence="5">
    <location>
        <begin position="428"/>
        <end position="448"/>
    </location>
</feature>
<gene>
    <name evidence="7" type="ORF">FHU31_003362</name>
</gene>
<evidence type="ECO:0000259" key="6">
    <source>
        <dbReference type="Pfam" id="PF13515"/>
    </source>
</evidence>
<reference evidence="7 8" key="1">
    <citation type="submission" date="2020-03" db="EMBL/GenBank/DDBJ databases">
        <title>Sequencing the genomes of 1000 actinobacteria strains.</title>
        <authorList>
            <person name="Klenk H.-P."/>
        </authorList>
    </citation>
    <scope>NUCLEOTIDE SEQUENCE [LARGE SCALE GENOMIC DNA]</scope>
    <source>
        <strain evidence="7 8">DSM 44556</strain>
    </source>
</reference>
<evidence type="ECO:0000256" key="1">
    <source>
        <dbReference type="ARBA" id="ARBA00004141"/>
    </source>
</evidence>
<feature type="transmembrane region" description="Helical" evidence="5">
    <location>
        <begin position="331"/>
        <end position="346"/>
    </location>
</feature>
<evidence type="ECO:0000256" key="5">
    <source>
        <dbReference type="SAM" id="Phobius"/>
    </source>
</evidence>
<feature type="transmembrane region" description="Helical" evidence="5">
    <location>
        <begin position="74"/>
        <end position="93"/>
    </location>
</feature>
<sequence>MPADASSAAGPGFGALFRMRPSPPRWPMGVRAAVSAAVPILIGWATGDLGAGLIAALGAFTCRFGGDRPYLNRGTQLAVIAVTLAAAVTLGAWVAPIPWLAVTVVSVIAATAVWLCAALSVGPPGAYIFVIVCAAGVGVSASQLPPWQIGLLVLAGGALAWTTQMAGAFLDFRGPEKAAVAAAGDAVAACAEHPEDPAVRDRAASALYRAWNVLVSYQPLAARPGGTLDRLRDANHALHVLFSTTLRAADTARPVPPGCAATVRAVARLDLDPAGIAVRDRDRRALRPPPIPELLRQALAPGAHTRRVMLRVAVAAPLAGATAAITGVGHVYWAIAAAVLVLHTGIDRTATLRRGTERLVGTWIGLALAAAVLVVHPQGPWLALVVAALQFVIEILVTRNYTLASVFITAAALTASTAAHPVDVGPVIVDRGLDTLIGCAIGIAVYLFTAPRQEAGRLSAAVADTLAEVATVARYLCDDTPAALAARAARRDLQRAILDLGAAYGAALGGTAGQRALAQQLTATVSAAESLGYLMVTSCWAAEDGATTPLAEVDADKYVAALGELSRKARTGAAISEELALLTPTISAGPGHPDAPPIE</sequence>
<protein>
    <submittedName>
        <fullName evidence="7">Putative membrane protein YccC</fullName>
    </submittedName>
</protein>
<feature type="transmembrane region" description="Helical" evidence="5">
    <location>
        <begin position="99"/>
        <end position="119"/>
    </location>
</feature>
<keyword evidence="8" id="KW-1185">Reference proteome</keyword>
<dbReference type="GO" id="GO:0016020">
    <property type="term" value="C:membrane"/>
    <property type="evidence" value="ECO:0007669"/>
    <property type="project" value="UniProtKB-SubCell"/>
</dbReference>
<dbReference type="InterPro" id="IPR049453">
    <property type="entry name" value="Memb_transporter_dom"/>
</dbReference>
<evidence type="ECO:0000256" key="2">
    <source>
        <dbReference type="ARBA" id="ARBA00022692"/>
    </source>
</evidence>
<feature type="transmembrane region" description="Helical" evidence="5">
    <location>
        <begin position="358"/>
        <end position="375"/>
    </location>
</feature>
<accession>A0A7X5U0Z7</accession>
<dbReference type="Pfam" id="PF13515">
    <property type="entry name" value="FUSC_2"/>
    <property type="match status" value="1"/>
</dbReference>
<feature type="transmembrane region" description="Helical" evidence="5">
    <location>
        <begin position="381"/>
        <end position="397"/>
    </location>
</feature>
<feature type="transmembrane region" description="Helical" evidence="5">
    <location>
        <begin position="404"/>
        <end position="422"/>
    </location>
</feature>
<organism evidence="7 8">
    <name type="scientific">Mycolicibacterium fluoranthenivorans</name>
    <dbReference type="NCBI Taxonomy" id="258505"/>
    <lineage>
        <taxon>Bacteria</taxon>
        <taxon>Bacillati</taxon>
        <taxon>Actinomycetota</taxon>
        <taxon>Actinomycetes</taxon>
        <taxon>Mycobacteriales</taxon>
        <taxon>Mycobacteriaceae</taxon>
        <taxon>Mycolicibacterium</taxon>
    </lineage>
</organism>
<proteinExistence type="predicted"/>
<dbReference type="EMBL" id="JAANOW010000001">
    <property type="protein sequence ID" value="NIH96406.1"/>
    <property type="molecule type" value="Genomic_DNA"/>
</dbReference>